<evidence type="ECO:0000313" key="2">
    <source>
        <dbReference type="EMBL" id="KKQ98357.1"/>
    </source>
</evidence>
<dbReference type="STRING" id="1618574.UT24_C0038G0004"/>
<sequence length="582" mass="58685">MTGKTKLKQLSIESGSHGYMAIINSSSSEPHWETSDRIIISGSNIRLSGNVAFTGNVIARDGLTGSLQKVFDGSDYLVAGTNITLATGSNGTVTITSATGSGGPPSGPAGGDLSGTYPDPVVVKLQPIVTISNSGSITFSGSDGSIILKADETSTLLGSGSHGTIGVGSVCIGRNSLASGIDSTVVGKLATGSATNTVAIGESSEATSLGNIAVGEGARAVATSCIAMGDFAQAQGITCISIGNSSATVRTGDIAIGHSATTTVGGGGTNIVFGNSALCIGGLAGITIGSNALTKGGGSGSITIGTNSTIEGDRAILIGRTSQLSGSNSIAIGAFSSVSASNSIALGNQVSSVSSSQFIVGSTTSPITDVYIGQGEIASSPGAITYHAADASGSNISGGKMIIASGKSTGTGRGDVYLYVSPSGSSGASSNTLTSALELAASGSMFRTNLHVSGSLSKTAGSFLINNPTPGKNEAKLRHSFVESPTRGDNLYRFSVIIKENFMAVIELPDYFKYLNENVQVWVSADEHFGRAFGRIDDECINLVIQADAIGKYNVLVIGTRKDPDAIFHWENQGGLDWNGAR</sequence>
<comment type="caution">
    <text evidence="2">The sequence shown here is derived from an EMBL/GenBank/DDBJ whole genome shotgun (WGS) entry which is preliminary data.</text>
</comment>
<dbReference type="Pfam" id="PF05658">
    <property type="entry name" value="YadA_head"/>
    <property type="match status" value="2"/>
</dbReference>
<gene>
    <name evidence="2" type="ORF">UT24_C0038G0004</name>
</gene>
<evidence type="ECO:0000313" key="3">
    <source>
        <dbReference type="Proteomes" id="UP000033881"/>
    </source>
</evidence>
<protein>
    <submittedName>
        <fullName evidence="2">Hemagglutinin-like protein</fullName>
    </submittedName>
</protein>
<organism evidence="2 3">
    <name type="scientific">Candidatus Woesebacteria bacterium GW2011_GWB1_39_12</name>
    <dbReference type="NCBI Taxonomy" id="1618574"/>
    <lineage>
        <taxon>Bacteria</taxon>
        <taxon>Candidatus Woeseibacteriota</taxon>
    </lineage>
</organism>
<dbReference type="GO" id="GO:0019867">
    <property type="term" value="C:outer membrane"/>
    <property type="evidence" value="ECO:0007669"/>
    <property type="project" value="InterPro"/>
</dbReference>
<dbReference type="InterPro" id="IPR008640">
    <property type="entry name" value="Adhesin_Head_dom"/>
</dbReference>
<dbReference type="SUPFAM" id="SSF101967">
    <property type="entry name" value="Adhesin YadA, collagen-binding domain"/>
    <property type="match status" value="1"/>
</dbReference>
<reference evidence="2 3" key="1">
    <citation type="journal article" date="2015" name="Nature">
        <title>rRNA introns, odd ribosomes, and small enigmatic genomes across a large radiation of phyla.</title>
        <authorList>
            <person name="Brown C.T."/>
            <person name="Hug L.A."/>
            <person name="Thomas B.C."/>
            <person name="Sharon I."/>
            <person name="Castelle C.J."/>
            <person name="Singh A."/>
            <person name="Wilkins M.J."/>
            <person name="Williams K.H."/>
            <person name="Banfield J.F."/>
        </authorList>
    </citation>
    <scope>NUCLEOTIDE SEQUENCE [LARGE SCALE GENOMIC DNA]</scope>
</reference>
<name>A0A0G0M511_9BACT</name>
<proteinExistence type="predicted"/>
<dbReference type="Proteomes" id="UP000033881">
    <property type="component" value="Unassembled WGS sequence"/>
</dbReference>
<dbReference type="InterPro" id="IPR011049">
    <property type="entry name" value="Serralysin-like_metalloprot_C"/>
</dbReference>
<feature type="domain" description="Trimeric autotransporter adhesin YadA-like head" evidence="1">
    <location>
        <begin position="166"/>
        <end position="188"/>
    </location>
</feature>
<evidence type="ECO:0000259" key="1">
    <source>
        <dbReference type="Pfam" id="PF05658"/>
    </source>
</evidence>
<dbReference type="Gene3D" id="2.150.10.10">
    <property type="entry name" value="Serralysin-like metalloprotease, C-terminal"/>
    <property type="match status" value="2"/>
</dbReference>
<feature type="domain" description="Trimeric autotransporter adhesin YadA-like head" evidence="1">
    <location>
        <begin position="325"/>
        <end position="348"/>
    </location>
</feature>
<dbReference type="AlphaFoldDB" id="A0A0G0M511"/>
<accession>A0A0G0M511</accession>
<dbReference type="EMBL" id="LBWB01000038">
    <property type="protein sequence ID" value="KKQ98357.1"/>
    <property type="molecule type" value="Genomic_DNA"/>
</dbReference>